<evidence type="ECO:0000256" key="7">
    <source>
        <dbReference type="ARBA" id="ARBA00022989"/>
    </source>
</evidence>
<dbReference type="GO" id="GO:0005778">
    <property type="term" value="C:peroxisomal membrane"/>
    <property type="evidence" value="ECO:0007669"/>
    <property type="project" value="UniProtKB-SubCell"/>
</dbReference>
<feature type="transmembrane region" description="Helical" evidence="14">
    <location>
        <begin position="191"/>
        <end position="208"/>
    </location>
</feature>
<evidence type="ECO:0000256" key="9">
    <source>
        <dbReference type="ARBA" id="ARBA00023140"/>
    </source>
</evidence>
<comment type="subcellular location">
    <subcellularLocation>
        <location evidence="2">Cytoplasmic vesicle</location>
    </subcellularLocation>
    <subcellularLocation>
        <location evidence="1">Endoplasmic reticulum membrane</location>
        <topology evidence="1">Multi-pass membrane protein</topology>
    </subcellularLocation>
    <subcellularLocation>
        <location evidence="3">Peroxisome membrane</location>
        <topology evidence="3">Multi-pass membrane protein</topology>
    </subcellularLocation>
</comment>
<sequence length="228" mass="25837">MYSVYWTIRVKYDPAGGEDVPSKKRKPSVGGERVGGSQTEEIREGGRFESRCRSKRSTPGDRVARSRETIELEALVEVGMQKVGNSVAQIARLFFILVGSMKISPTINKEMHREIRRNFVQYAKVFPLARTLGFKIPSKYFRMVVGWLEVVCGISLIFVPGIVKLLANIILLVLMVGASYTHTIIEDKFERTAPSIVFALMLGCRLIVQWQVKRKERRALATKDTKQD</sequence>
<dbReference type="GO" id="GO:2000010">
    <property type="term" value="P:positive regulation of protein localization to cell surface"/>
    <property type="evidence" value="ECO:0007669"/>
    <property type="project" value="TreeGrafter"/>
</dbReference>
<evidence type="ECO:0000256" key="3">
    <source>
        <dbReference type="ARBA" id="ARBA00004585"/>
    </source>
</evidence>
<dbReference type="InterPro" id="IPR040399">
    <property type="entry name" value="TMEM35A/B"/>
</dbReference>
<keyword evidence="10" id="KW-0143">Chaperone</keyword>
<dbReference type="PANTHER" id="PTHR13163">
    <property type="entry name" value="SPINAL CORD EXPRESSION PROTEIN 4"/>
    <property type="match status" value="1"/>
</dbReference>
<comment type="similarity">
    <text evidence="4">Belongs to the DoxX family.</text>
</comment>
<reference evidence="15 16" key="1">
    <citation type="journal article" date="2019" name="Sci. Rep.">
        <title>Orb-weaving spider Araneus ventricosus genome elucidates the spidroin gene catalogue.</title>
        <authorList>
            <person name="Kono N."/>
            <person name="Nakamura H."/>
            <person name="Ohtoshi R."/>
            <person name="Moran D.A.P."/>
            <person name="Shinohara A."/>
            <person name="Yoshida Y."/>
            <person name="Fujiwara M."/>
            <person name="Mori M."/>
            <person name="Tomita M."/>
            <person name="Arakawa K."/>
        </authorList>
    </citation>
    <scope>NUCLEOTIDE SEQUENCE [LARGE SCALE GENOMIC DNA]</scope>
</reference>
<dbReference type="Pfam" id="PF13564">
    <property type="entry name" value="DoxX_2"/>
    <property type="match status" value="1"/>
</dbReference>
<evidence type="ECO:0000256" key="4">
    <source>
        <dbReference type="ARBA" id="ARBA00006679"/>
    </source>
</evidence>
<keyword evidence="5 14" id="KW-0812">Transmembrane</keyword>
<evidence type="ECO:0000256" key="5">
    <source>
        <dbReference type="ARBA" id="ARBA00022692"/>
    </source>
</evidence>
<keyword evidence="16" id="KW-1185">Reference proteome</keyword>
<evidence type="ECO:0000313" key="15">
    <source>
        <dbReference type="EMBL" id="GBN39248.1"/>
    </source>
</evidence>
<feature type="transmembrane region" description="Helical" evidence="14">
    <location>
        <begin position="140"/>
        <end position="158"/>
    </location>
</feature>
<evidence type="ECO:0000256" key="11">
    <source>
        <dbReference type="ARBA" id="ARBA00023329"/>
    </source>
</evidence>
<dbReference type="OrthoDB" id="432685at2759"/>
<gene>
    <name evidence="15" type="primary">tmem35a</name>
    <name evidence="15" type="ORF">AVEN_167093_1</name>
</gene>
<evidence type="ECO:0000256" key="10">
    <source>
        <dbReference type="ARBA" id="ARBA00023186"/>
    </source>
</evidence>
<keyword evidence="6" id="KW-0256">Endoplasmic reticulum</keyword>
<keyword evidence="8 14" id="KW-0472">Membrane</keyword>
<dbReference type="EMBL" id="BGPR01009316">
    <property type="protein sequence ID" value="GBN39248.1"/>
    <property type="molecule type" value="Genomic_DNA"/>
</dbReference>
<comment type="caution">
    <text evidence="15">The sequence shown here is derived from an EMBL/GenBank/DDBJ whole genome shotgun (WGS) entry which is preliminary data.</text>
</comment>
<evidence type="ECO:0000256" key="6">
    <source>
        <dbReference type="ARBA" id="ARBA00022824"/>
    </source>
</evidence>
<accession>A0A4Y2NIF3</accession>
<dbReference type="InterPro" id="IPR032808">
    <property type="entry name" value="DoxX"/>
</dbReference>
<protein>
    <recommendedName>
        <fullName evidence="12">Novel acetylcholine receptor chaperone</fullName>
    </recommendedName>
</protein>
<evidence type="ECO:0000256" key="8">
    <source>
        <dbReference type="ARBA" id="ARBA00023136"/>
    </source>
</evidence>
<dbReference type="GO" id="GO:0051131">
    <property type="term" value="P:chaperone-mediated protein complex assembly"/>
    <property type="evidence" value="ECO:0007669"/>
    <property type="project" value="TreeGrafter"/>
</dbReference>
<feature type="region of interest" description="Disordered" evidence="13">
    <location>
        <begin position="15"/>
        <end position="62"/>
    </location>
</feature>
<name>A0A4Y2NIF3_ARAVE</name>
<dbReference type="AlphaFoldDB" id="A0A4Y2NIF3"/>
<evidence type="ECO:0000256" key="12">
    <source>
        <dbReference type="ARBA" id="ARBA00024424"/>
    </source>
</evidence>
<evidence type="ECO:0000313" key="16">
    <source>
        <dbReference type="Proteomes" id="UP000499080"/>
    </source>
</evidence>
<organism evidence="15 16">
    <name type="scientific">Araneus ventricosus</name>
    <name type="common">Orbweaver spider</name>
    <name type="synonym">Epeira ventricosa</name>
    <dbReference type="NCBI Taxonomy" id="182803"/>
    <lineage>
        <taxon>Eukaryota</taxon>
        <taxon>Metazoa</taxon>
        <taxon>Ecdysozoa</taxon>
        <taxon>Arthropoda</taxon>
        <taxon>Chelicerata</taxon>
        <taxon>Arachnida</taxon>
        <taxon>Araneae</taxon>
        <taxon>Araneomorphae</taxon>
        <taxon>Entelegynae</taxon>
        <taxon>Araneoidea</taxon>
        <taxon>Araneidae</taxon>
        <taxon>Araneus</taxon>
    </lineage>
</organism>
<dbReference type="GO" id="GO:0005789">
    <property type="term" value="C:endoplasmic reticulum membrane"/>
    <property type="evidence" value="ECO:0007669"/>
    <property type="project" value="UniProtKB-SubCell"/>
</dbReference>
<evidence type="ECO:0000256" key="2">
    <source>
        <dbReference type="ARBA" id="ARBA00004541"/>
    </source>
</evidence>
<feature type="compositionally biased region" description="Basic and acidic residues" evidence="13">
    <location>
        <begin position="40"/>
        <end position="62"/>
    </location>
</feature>
<dbReference type="PANTHER" id="PTHR13163:SF0">
    <property type="entry name" value="NOVEL ACETYLCHOLINE RECEPTOR CHAPERONE"/>
    <property type="match status" value="1"/>
</dbReference>
<proteinExistence type="inferred from homology"/>
<evidence type="ECO:0000256" key="1">
    <source>
        <dbReference type="ARBA" id="ARBA00004477"/>
    </source>
</evidence>
<evidence type="ECO:0000256" key="14">
    <source>
        <dbReference type="SAM" id="Phobius"/>
    </source>
</evidence>
<evidence type="ECO:0000256" key="13">
    <source>
        <dbReference type="SAM" id="MobiDB-lite"/>
    </source>
</evidence>
<dbReference type="Proteomes" id="UP000499080">
    <property type="component" value="Unassembled WGS sequence"/>
</dbReference>
<keyword evidence="11" id="KW-0968">Cytoplasmic vesicle</keyword>
<keyword evidence="7 14" id="KW-1133">Transmembrane helix</keyword>
<dbReference type="GO" id="GO:0031410">
    <property type="term" value="C:cytoplasmic vesicle"/>
    <property type="evidence" value="ECO:0007669"/>
    <property type="project" value="UniProtKB-SubCell"/>
</dbReference>
<keyword evidence="9" id="KW-0576">Peroxisome</keyword>